<feature type="transmembrane region" description="Helical" evidence="1">
    <location>
        <begin position="12"/>
        <end position="38"/>
    </location>
</feature>
<reference evidence="3" key="1">
    <citation type="submission" date="2016-10" db="EMBL/GenBank/DDBJ databases">
        <authorList>
            <person name="Varghese N."/>
            <person name="Submissions S."/>
        </authorList>
    </citation>
    <scope>NUCLEOTIDE SEQUENCE [LARGE SCALE GENOMIC DNA]</scope>
    <source>
        <strain evidence="3">DSM 8415</strain>
    </source>
</reference>
<keyword evidence="1" id="KW-1133">Transmembrane helix</keyword>
<protein>
    <submittedName>
        <fullName evidence="2">Uncharacterized protein</fullName>
    </submittedName>
</protein>
<name>A0A1G6R8Z8_9BACT</name>
<gene>
    <name evidence="2" type="ORF">SAMN05660835_01742</name>
</gene>
<dbReference type="AlphaFoldDB" id="A0A1G6R8Z8"/>
<evidence type="ECO:0000256" key="1">
    <source>
        <dbReference type="SAM" id="Phobius"/>
    </source>
</evidence>
<feature type="transmembrane region" description="Helical" evidence="1">
    <location>
        <begin position="91"/>
        <end position="114"/>
    </location>
</feature>
<keyword evidence="1" id="KW-0812">Transmembrane</keyword>
<keyword evidence="3" id="KW-1185">Reference proteome</keyword>
<proteinExistence type="predicted"/>
<dbReference type="EMBL" id="FMYU01000015">
    <property type="protein sequence ID" value="SDD00507.1"/>
    <property type="molecule type" value="Genomic_DNA"/>
</dbReference>
<accession>A0A1G6R8Z8</accession>
<dbReference type="RefSeq" id="WP_092129672.1">
    <property type="nucleotide sequence ID" value="NZ_FMYU01000015.1"/>
</dbReference>
<dbReference type="Proteomes" id="UP000199411">
    <property type="component" value="Unassembled WGS sequence"/>
</dbReference>
<keyword evidence="1" id="KW-0472">Membrane</keyword>
<feature type="transmembrane region" description="Helical" evidence="1">
    <location>
        <begin position="44"/>
        <end position="63"/>
    </location>
</feature>
<dbReference type="OrthoDB" id="5373068at2"/>
<evidence type="ECO:0000313" key="2">
    <source>
        <dbReference type="EMBL" id="SDD00507.1"/>
    </source>
</evidence>
<sequence>MAIKGKDLPDIAFKLWSTICLKLFLVIIISVFIFFKAAYYINEIWLFVTIFLIFILFSIIVIYKEFKKLSLKNEYFKHVLPSYGFIGLNPLLIYLSLTWRALLLLIPLISIVVFFSQGSIIGRIIVIILEFLVGYPSIYWYLKSKTKLG</sequence>
<evidence type="ECO:0000313" key="3">
    <source>
        <dbReference type="Proteomes" id="UP000199411"/>
    </source>
</evidence>
<organism evidence="2 3">
    <name type="scientific">Desulfurella multipotens</name>
    <dbReference type="NCBI Taxonomy" id="79269"/>
    <lineage>
        <taxon>Bacteria</taxon>
        <taxon>Pseudomonadati</taxon>
        <taxon>Campylobacterota</taxon>
        <taxon>Desulfurellia</taxon>
        <taxon>Desulfurellales</taxon>
        <taxon>Desulfurellaceae</taxon>
        <taxon>Desulfurella</taxon>
    </lineage>
</organism>
<feature type="transmembrane region" description="Helical" evidence="1">
    <location>
        <begin position="120"/>
        <end position="142"/>
    </location>
</feature>